<reference evidence="3" key="2">
    <citation type="submission" date="2020-05" db="UniProtKB">
        <authorList>
            <consortium name="EnsemblMetazoa"/>
        </authorList>
    </citation>
    <scope>IDENTIFICATION</scope>
    <source>
        <strain evidence="3">JHB</strain>
    </source>
</reference>
<sequence>MSPGPSNNATVNSSGIDKAMAMYAEIRPKQYYKLRNKEDKHGNFELKQRNESPRYTNKVDLLEKPRKIVTIDDATWLRNNRLDGSDRAQIVESATPESSAVEEESVGLVDPEVEPVATASRFILSQNLSIVKLYSNGVEADSAHRDCRRFLLEGGPDPSPDQTRFKACLATSQMEMAANGTLVSGLQNSDGPCRLLLEVVNRIGLVPNQVYRENHRSKTSSSSAAVDLDTNNIELDVKSDMCFENLMNHIKQPVRSRTFGETKSNEAAAQEVSPPGNGPSQSDLP</sequence>
<dbReference type="EnsemblMetazoa" id="CPIJ004266-RA">
    <property type="protein sequence ID" value="CPIJ004266-PA"/>
    <property type="gene ID" value="CPIJ004266"/>
</dbReference>
<dbReference type="Proteomes" id="UP000002320">
    <property type="component" value="Unassembled WGS sequence"/>
</dbReference>
<accession>B0WAW2</accession>
<proteinExistence type="predicted"/>
<dbReference type="KEGG" id="cqu:CpipJ_CPIJ004266"/>
<dbReference type="VEuPathDB" id="VectorBase:CPIJ004266"/>
<gene>
    <name evidence="3" type="primary">6035717</name>
    <name evidence="2" type="ORF">CpipJ_CPIJ004266</name>
</gene>
<dbReference type="HOGENOM" id="CLU_977457_0_0_1"/>
<keyword evidence="4" id="KW-1185">Reference proteome</keyword>
<protein>
    <submittedName>
        <fullName evidence="2 3">Uncharacterized protein</fullName>
    </submittedName>
</protein>
<evidence type="ECO:0000313" key="4">
    <source>
        <dbReference type="Proteomes" id="UP000002320"/>
    </source>
</evidence>
<evidence type="ECO:0000256" key="1">
    <source>
        <dbReference type="SAM" id="MobiDB-lite"/>
    </source>
</evidence>
<dbReference type="AlphaFoldDB" id="B0WAW2"/>
<name>B0WAW2_CULQU</name>
<dbReference type="EMBL" id="DS231875">
    <property type="protein sequence ID" value="EDS41828.1"/>
    <property type="molecule type" value="Genomic_DNA"/>
</dbReference>
<reference evidence="2" key="1">
    <citation type="submission" date="2007-03" db="EMBL/GenBank/DDBJ databases">
        <title>Annotation of Culex pipiens quinquefasciatus.</title>
        <authorList>
            <consortium name="The Broad Institute Genome Sequencing Platform"/>
            <person name="Atkinson P.W."/>
            <person name="Hemingway J."/>
            <person name="Christensen B.M."/>
            <person name="Higgs S."/>
            <person name="Kodira C."/>
            <person name="Hannick L."/>
            <person name="Megy K."/>
            <person name="O'Leary S."/>
            <person name="Pearson M."/>
            <person name="Haas B.J."/>
            <person name="Mauceli E."/>
            <person name="Wortman J.R."/>
            <person name="Lee N.H."/>
            <person name="Guigo R."/>
            <person name="Stanke M."/>
            <person name="Alvarado L."/>
            <person name="Amedeo P."/>
            <person name="Antoine C.H."/>
            <person name="Arensburger P."/>
            <person name="Bidwell S.L."/>
            <person name="Crawford M."/>
            <person name="Camaro F."/>
            <person name="Devon K."/>
            <person name="Engels R."/>
            <person name="Hammond M."/>
            <person name="Howarth C."/>
            <person name="Koehrsen M."/>
            <person name="Lawson D."/>
            <person name="Montgomery P."/>
            <person name="Nene V."/>
            <person name="Nusbaum C."/>
            <person name="Puiu D."/>
            <person name="Romero-Severson J."/>
            <person name="Severson D.W."/>
            <person name="Shumway M."/>
            <person name="Sisk P."/>
            <person name="Stolte C."/>
            <person name="Zeng Q."/>
            <person name="Eisenstadt E."/>
            <person name="Fraser-Liggett C."/>
            <person name="Strausberg R."/>
            <person name="Galagan J."/>
            <person name="Birren B."/>
            <person name="Collins F.H."/>
        </authorList>
    </citation>
    <scope>NUCLEOTIDE SEQUENCE [LARGE SCALE GENOMIC DNA]</scope>
    <source>
        <strain evidence="2">JHB</strain>
    </source>
</reference>
<feature type="region of interest" description="Disordered" evidence="1">
    <location>
        <begin position="254"/>
        <end position="285"/>
    </location>
</feature>
<evidence type="ECO:0000313" key="2">
    <source>
        <dbReference type="EMBL" id="EDS41828.1"/>
    </source>
</evidence>
<organism>
    <name type="scientific">Culex quinquefasciatus</name>
    <name type="common">Southern house mosquito</name>
    <name type="synonym">Culex pungens</name>
    <dbReference type="NCBI Taxonomy" id="7176"/>
    <lineage>
        <taxon>Eukaryota</taxon>
        <taxon>Metazoa</taxon>
        <taxon>Ecdysozoa</taxon>
        <taxon>Arthropoda</taxon>
        <taxon>Hexapoda</taxon>
        <taxon>Insecta</taxon>
        <taxon>Pterygota</taxon>
        <taxon>Neoptera</taxon>
        <taxon>Endopterygota</taxon>
        <taxon>Diptera</taxon>
        <taxon>Nematocera</taxon>
        <taxon>Culicoidea</taxon>
        <taxon>Culicidae</taxon>
        <taxon>Culicinae</taxon>
        <taxon>Culicini</taxon>
        <taxon>Culex</taxon>
        <taxon>Culex</taxon>
    </lineage>
</organism>
<evidence type="ECO:0000313" key="3">
    <source>
        <dbReference type="EnsemblMetazoa" id="CPIJ004266-PA"/>
    </source>
</evidence>
<dbReference type="InParanoid" id="B0WAW2"/>